<evidence type="ECO:0000259" key="14">
    <source>
        <dbReference type="PROSITE" id="PS50885"/>
    </source>
</evidence>
<dbReference type="Gene3D" id="6.10.340.10">
    <property type="match status" value="1"/>
</dbReference>
<dbReference type="Proteomes" id="UP000664779">
    <property type="component" value="Unassembled WGS sequence"/>
</dbReference>
<evidence type="ECO:0000256" key="6">
    <source>
        <dbReference type="ARBA" id="ARBA00023136"/>
    </source>
</evidence>
<evidence type="ECO:0000256" key="1">
    <source>
        <dbReference type="ARBA" id="ARBA00004429"/>
    </source>
</evidence>
<feature type="coiled-coil region" evidence="10">
    <location>
        <begin position="247"/>
        <end position="277"/>
    </location>
</feature>
<dbReference type="CDD" id="cd06225">
    <property type="entry name" value="HAMP"/>
    <property type="match status" value="1"/>
</dbReference>
<feature type="domain" description="Methyl-accepting transducer" evidence="12">
    <location>
        <begin position="303"/>
        <end position="525"/>
    </location>
</feature>
<dbReference type="PROSITE" id="PS50192">
    <property type="entry name" value="T_SNARE"/>
    <property type="match status" value="1"/>
</dbReference>
<evidence type="ECO:0000256" key="2">
    <source>
        <dbReference type="ARBA" id="ARBA00022475"/>
    </source>
</evidence>
<keyword evidence="6 11" id="KW-0472">Membrane</keyword>
<evidence type="ECO:0000256" key="9">
    <source>
        <dbReference type="PROSITE-ProRule" id="PRU00284"/>
    </source>
</evidence>
<dbReference type="InterPro" id="IPR000727">
    <property type="entry name" value="T_SNARE_dom"/>
</dbReference>
<evidence type="ECO:0000313" key="15">
    <source>
        <dbReference type="EMBL" id="MBO0346131.1"/>
    </source>
</evidence>
<sequence length="563" mass="60313">MSLDRFSLRFKIWLPVLTVGVFCAIIAVFSLMSLRTVLYSERINKTHTVAEIATSMAKYFHHLEETGELSQDEAQARARDVIRALRYDGSNYAFGYTETGHRVVSVTPEKEGQDAYGSSDSNGKHHVQAMIEAAKTGGGAVSYYKPRKGQETPLPKTSWAQPFKPWGWVLATGMYVDDVEASFWNTAYKILGIALVGGLLALSISYAVIRSLSKPLACLTENMTRLAQGDTDIEISSSGRSDEIGNMARAMEVFAENERARRELEHQESDRQALERTRSDNVQTLTAGFEGQIQGLIETITKSVGGLQQASTDLNAGAQQTTDQSEAVAGAAGHASSNVETVAAAAEELAASVSEISRQVASSSEVASRASSQATQTNQRIQGLSDAANRIGEVVNLIQAIAEQTNLLALNATIEAARAGEAGRGFAVVAAEVKDLATQTSKATEEISAQIHNVQEETQQAVGAIEEITATVSRINEITSSISASVEQQGSATQEIARNVQEAARGTQEVSTNISGVSKAASETNVAADIVYAASQDLEQESEMLRQYVNEFLSCIRANSAAA</sequence>
<keyword evidence="5 11" id="KW-1133">Transmembrane helix</keyword>
<dbReference type="Pfam" id="PF00015">
    <property type="entry name" value="MCPsignal"/>
    <property type="match status" value="1"/>
</dbReference>
<evidence type="ECO:0000259" key="12">
    <source>
        <dbReference type="PROSITE" id="PS50111"/>
    </source>
</evidence>
<keyword evidence="7 9" id="KW-0807">Transducer</keyword>
<keyword evidence="10" id="KW-0175">Coiled coil</keyword>
<dbReference type="PANTHER" id="PTHR32089">
    <property type="entry name" value="METHYL-ACCEPTING CHEMOTAXIS PROTEIN MCPB"/>
    <property type="match status" value="1"/>
</dbReference>
<feature type="transmembrane region" description="Helical" evidence="11">
    <location>
        <begin position="190"/>
        <end position="209"/>
    </location>
</feature>
<protein>
    <submittedName>
        <fullName evidence="15">Cache domain-containing protein</fullName>
    </submittedName>
</protein>
<dbReference type="InterPro" id="IPR033480">
    <property type="entry name" value="sCache_2"/>
</dbReference>
<dbReference type="PROSITE" id="PS50111">
    <property type="entry name" value="CHEMOTAXIS_TRANSDUC_2"/>
    <property type="match status" value="1"/>
</dbReference>
<keyword evidence="16" id="KW-1185">Reference proteome</keyword>
<dbReference type="InterPro" id="IPR004089">
    <property type="entry name" value="MCPsignal_dom"/>
</dbReference>
<proteinExistence type="inferred from homology"/>
<name>A0A939J990_9HYPH</name>
<dbReference type="PROSITE" id="PS50885">
    <property type="entry name" value="HAMP"/>
    <property type="match status" value="1"/>
</dbReference>
<keyword evidence="4 11" id="KW-0812">Transmembrane</keyword>
<dbReference type="GO" id="GO:0007165">
    <property type="term" value="P:signal transduction"/>
    <property type="evidence" value="ECO:0007669"/>
    <property type="project" value="UniProtKB-KW"/>
</dbReference>
<dbReference type="SMART" id="SM00283">
    <property type="entry name" value="MA"/>
    <property type="match status" value="1"/>
</dbReference>
<evidence type="ECO:0000256" key="11">
    <source>
        <dbReference type="SAM" id="Phobius"/>
    </source>
</evidence>
<dbReference type="SMART" id="SM01049">
    <property type="entry name" value="Cache_2"/>
    <property type="match status" value="1"/>
</dbReference>
<evidence type="ECO:0000256" key="5">
    <source>
        <dbReference type="ARBA" id="ARBA00022989"/>
    </source>
</evidence>
<evidence type="ECO:0000256" key="10">
    <source>
        <dbReference type="SAM" id="Coils"/>
    </source>
</evidence>
<dbReference type="PANTHER" id="PTHR32089:SF112">
    <property type="entry name" value="LYSOZYME-LIKE PROTEIN-RELATED"/>
    <property type="match status" value="1"/>
</dbReference>
<dbReference type="RefSeq" id="WP_206941424.1">
    <property type="nucleotide sequence ID" value="NZ_JAFLNF010000005.1"/>
</dbReference>
<dbReference type="InterPro" id="IPR003660">
    <property type="entry name" value="HAMP_dom"/>
</dbReference>
<evidence type="ECO:0000313" key="16">
    <source>
        <dbReference type="Proteomes" id="UP000664779"/>
    </source>
</evidence>
<keyword evidence="2" id="KW-1003">Cell membrane</keyword>
<evidence type="ECO:0000256" key="3">
    <source>
        <dbReference type="ARBA" id="ARBA00022519"/>
    </source>
</evidence>
<dbReference type="AlphaFoldDB" id="A0A939J990"/>
<evidence type="ECO:0000256" key="7">
    <source>
        <dbReference type="ARBA" id="ARBA00023224"/>
    </source>
</evidence>
<feature type="transmembrane region" description="Helical" evidence="11">
    <location>
        <begin position="12"/>
        <end position="34"/>
    </location>
</feature>
<dbReference type="GO" id="GO:0005886">
    <property type="term" value="C:plasma membrane"/>
    <property type="evidence" value="ECO:0007669"/>
    <property type="project" value="UniProtKB-SubCell"/>
</dbReference>
<dbReference type="SUPFAM" id="SSF58104">
    <property type="entry name" value="Methyl-accepting chemotaxis protein (MCP) signaling domain"/>
    <property type="match status" value="1"/>
</dbReference>
<gene>
    <name evidence="15" type="ORF">J0X15_12940</name>
</gene>
<dbReference type="Gene3D" id="1.10.287.950">
    <property type="entry name" value="Methyl-accepting chemotaxis protein"/>
    <property type="match status" value="1"/>
</dbReference>
<evidence type="ECO:0000259" key="13">
    <source>
        <dbReference type="PROSITE" id="PS50192"/>
    </source>
</evidence>
<dbReference type="EMBL" id="JAFLNF010000005">
    <property type="protein sequence ID" value="MBO0346131.1"/>
    <property type="molecule type" value="Genomic_DNA"/>
</dbReference>
<keyword evidence="3" id="KW-0997">Cell inner membrane</keyword>
<evidence type="ECO:0000256" key="8">
    <source>
        <dbReference type="ARBA" id="ARBA00029447"/>
    </source>
</evidence>
<comment type="caution">
    <text evidence="15">The sequence shown here is derived from an EMBL/GenBank/DDBJ whole genome shotgun (WGS) entry which is preliminary data.</text>
</comment>
<evidence type="ECO:0000256" key="4">
    <source>
        <dbReference type="ARBA" id="ARBA00022692"/>
    </source>
</evidence>
<dbReference type="Pfam" id="PF00672">
    <property type="entry name" value="HAMP"/>
    <property type="match status" value="1"/>
</dbReference>
<dbReference type="SMART" id="SM00304">
    <property type="entry name" value="HAMP"/>
    <property type="match status" value="1"/>
</dbReference>
<feature type="domain" description="HAMP" evidence="14">
    <location>
        <begin position="210"/>
        <end position="263"/>
    </location>
</feature>
<organism evidence="15 16">
    <name type="scientific">Roseibium limicola</name>
    <dbReference type="NCBI Taxonomy" id="2816037"/>
    <lineage>
        <taxon>Bacteria</taxon>
        <taxon>Pseudomonadati</taxon>
        <taxon>Pseudomonadota</taxon>
        <taxon>Alphaproteobacteria</taxon>
        <taxon>Hyphomicrobiales</taxon>
        <taxon>Stappiaceae</taxon>
        <taxon>Roseibium</taxon>
    </lineage>
</organism>
<reference evidence="15" key="1">
    <citation type="submission" date="2021-03" db="EMBL/GenBank/DDBJ databases">
        <title>Roseibium sp. CAU 1637 isolated from Incheon.</title>
        <authorList>
            <person name="Kim W."/>
        </authorList>
    </citation>
    <scope>NUCLEOTIDE SEQUENCE</scope>
    <source>
        <strain evidence="15">CAU 1637</strain>
    </source>
</reference>
<accession>A0A939J990</accession>
<comment type="subcellular location">
    <subcellularLocation>
        <location evidence="1">Cell inner membrane</location>
        <topology evidence="1">Multi-pass membrane protein</topology>
    </subcellularLocation>
</comment>
<feature type="domain" description="T-SNARE coiled-coil homology" evidence="13">
    <location>
        <begin position="455"/>
        <end position="517"/>
    </location>
</feature>
<dbReference type="Pfam" id="PF17200">
    <property type="entry name" value="sCache_2"/>
    <property type="match status" value="1"/>
</dbReference>
<dbReference type="Gene3D" id="3.30.450.20">
    <property type="entry name" value="PAS domain"/>
    <property type="match status" value="1"/>
</dbReference>
<comment type="similarity">
    <text evidence="8">Belongs to the methyl-accepting chemotaxis (MCP) protein family.</text>
</comment>